<evidence type="ECO:0000256" key="4">
    <source>
        <dbReference type="ARBA" id="ARBA00022989"/>
    </source>
</evidence>
<organism evidence="9 10">
    <name type="scientific">Cryptolaemus montrouzieri</name>
    <dbReference type="NCBI Taxonomy" id="559131"/>
    <lineage>
        <taxon>Eukaryota</taxon>
        <taxon>Metazoa</taxon>
        <taxon>Ecdysozoa</taxon>
        <taxon>Arthropoda</taxon>
        <taxon>Hexapoda</taxon>
        <taxon>Insecta</taxon>
        <taxon>Pterygota</taxon>
        <taxon>Neoptera</taxon>
        <taxon>Endopterygota</taxon>
        <taxon>Coleoptera</taxon>
        <taxon>Polyphaga</taxon>
        <taxon>Cucujiformia</taxon>
        <taxon>Coccinelloidea</taxon>
        <taxon>Coccinellidae</taxon>
        <taxon>Scymninae</taxon>
        <taxon>Scymnini</taxon>
        <taxon>Cryptolaemus</taxon>
    </lineage>
</organism>
<proteinExistence type="predicted"/>
<dbReference type="PANTHER" id="PTHR11920:SF494">
    <property type="entry name" value="ATRIAL NATRIURETIC PEPTIDE RECEPTOR 2"/>
    <property type="match status" value="1"/>
</dbReference>
<keyword evidence="6" id="KW-0325">Glycoprotein</keyword>
<evidence type="ECO:0000256" key="3">
    <source>
        <dbReference type="ARBA" id="ARBA00022741"/>
    </source>
</evidence>
<evidence type="ECO:0000313" key="10">
    <source>
        <dbReference type="Proteomes" id="UP001516400"/>
    </source>
</evidence>
<dbReference type="PANTHER" id="PTHR11920">
    <property type="entry name" value="GUANYLYL CYCLASE"/>
    <property type="match status" value="1"/>
</dbReference>
<dbReference type="PROSITE" id="PS50125">
    <property type="entry name" value="GUANYLATE_CYCLASE_2"/>
    <property type="match status" value="1"/>
</dbReference>
<reference evidence="9 10" key="1">
    <citation type="journal article" date="2021" name="BMC Biol.">
        <title>Horizontally acquired antibacterial genes associated with adaptive radiation of ladybird beetles.</title>
        <authorList>
            <person name="Li H.S."/>
            <person name="Tang X.F."/>
            <person name="Huang Y.H."/>
            <person name="Xu Z.Y."/>
            <person name="Chen M.L."/>
            <person name="Du X.Y."/>
            <person name="Qiu B.Y."/>
            <person name="Chen P.T."/>
            <person name="Zhang W."/>
            <person name="Slipinski A."/>
            <person name="Escalona H.E."/>
            <person name="Waterhouse R.M."/>
            <person name="Zwick A."/>
            <person name="Pang H."/>
        </authorList>
    </citation>
    <scope>NUCLEOTIDE SEQUENCE [LARGE SCALE GENOMIC DNA]</scope>
    <source>
        <strain evidence="9">SYSU2018</strain>
    </source>
</reference>
<keyword evidence="3" id="KW-0547">Nucleotide-binding</keyword>
<evidence type="ECO:0000256" key="2">
    <source>
        <dbReference type="ARBA" id="ARBA00022692"/>
    </source>
</evidence>
<dbReference type="FunFam" id="3.30.70.1230:FF:000030">
    <property type="entry name" value="Si:ch211-215j19.12"/>
    <property type="match status" value="1"/>
</dbReference>
<name>A0ABD2PGK8_9CUCU</name>
<keyword evidence="5" id="KW-0472">Membrane</keyword>
<dbReference type="GO" id="GO:0016020">
    <property type="term" value="C:membrane"/>
    <property type="evidence" value="ECO:0007669"/>
    <property type="project" value="UniProtKB-SubCell"/>
</dbReference>
<dbReference type="GO" id="GO:0016829">
    <property type="term" value="F:lyase activity"/>
    <property type="evidence" value="ECO:0007669"/>
    <property type="project" value="UniProtKB-KW"/>
</dbReference>
<dbReference type="SMART" id="SM00044">
    <property type="entry name" value="CYCc"/>
    <property type="match status" value="1"/>
</dbReference>
<comment type="subcellular location">
    <subcellularLocation>
        <location evidence="1">Membrane</location>
    </subcellularLocation>
</comment>
<gene>
    <name evidence="9" type="ORF">HHI36_023438</name>
</gene>
<dbReference type="AlphaFoldDB" id="A0ABD2PGK8"/>
<keyword evidence="2" id="KW-0812">Transmembrane</keyword>
<evidence type="ECO:0000256" key="6">
    <source>
        <dbReference type="ARBA" id="ARBA00023180"/>
    </source>
</evidence>
<dbReference type="InterPro" id="IPR029787">
    <property type="entry name" value="Nucleotide_cyclase"/>
</dbReference>
<dbReference type="Gene3D" id="3.30.70.1230">
    <property type="entry name" value="Nucleotide cyclase"/>
    <property type="match status" value="1"/>
</dbReference>
<keyword evidence="4" id="KW-1133">Transmembrane helix</keyword>
<evidence type="ECO:0000256" key="5">
    <source>
        <dbReference type="ARBA" id="ARBA00023136"/>
    </source>
</evidence>
<dbReference type="InterPro" id="IPR050401">
    <property type="entry name" value="Cyclic_nucleotide_synthase"/>
</dbReference>
<evidence type="ECO:0000256" key="1">
    <source>
        <dbReference type="ARBA" id="ARBA00004370"/>
    </source>
</evidence>
<dbReference type="Proteomes" id="UP001516400">
    <property type="component" value="Unassembled WGS sequence"/>
</dbReference>
<keyword evidence="7" id="KW-0456">Lyase</keyword>
<protein>
    <recommendedName>
        <fullName evidence="8">Guanylate cyclase domain-containing protein</fullName>
    </recommendedName>
</protein>
<dbReference type="GO" id="GO:0000166">
    <property type="term" value="F:nucleotide binding"/>
    <property type="evidence" value="ECO:0007669"/>
    <property type="project" value="UniProtKB-KW"/>
</dbReference>
<evidence type="ECO:0000256" key="7">
    <source>
        <dbReference type="ARBA" id="ARBA00023239"/>
    </source>
</evidence>
<evidence type="ECO:0000259" key="8">
    <source>
        <dbReference type="PROSITE" id="PS50125"/>
    </source>
</evidence>
<feature type="domain" description="Guanylate cyclase" evidence="8">
    <location>
        <begin position="130"/>
        <end position="217"/>
    </location>
</feature>
<dbReference type="CDD" id="cd07302">
    <property type="entry name" value="CHD"/>
    <property type="match status" value="1"/>
</dbReference>
<evidence type="ECO:0000313" key="9">
    <source>
        <dbReference type="EMBL" id="KAL3290069.1"/>
    </source>
</evidence>
<keyword evidence="10" id="KW-1185">Reference proteome</keyword>
<accession>A0ABD2PGK8</accession>
<comment type="caution">
    <text evidence="9">The sequence shown here is derived from an EMBL/GenBank/DDBJ whole genome shotgun (WGS) entry which is preliminary data.</text>
</comment>
<sequence>MFEKLWPDCVKSTDVEVNFFPEIRENILDLAHELGFDGLNERDVLDQLEADRKPLYERNSFSRNGMKRYQKTCRTNSRNQGISILLENSAISYYKSLKNEIDKEAKQTRLDNCFEPGPFSREKNDDSDLQVETIGDAYMVVSGLPERNENFHAREIARMSLALLNEVGKFKIKHRPEDQLRLRIGLHSGPCAAGVVGLKMPRYCLFGDTVCTASRMESTGEPSRIHVSHVTKAILDFFGSFELVRRGKVEMKGKGTMLTYWLNGEKTPPPVQQLELDTKEKKLVTPLPNRSNSIIENIRIVADSDSELHDGVPLLSTHNNSPDYAHV</sequence>
<dbReference type="EMBL" id="JABFTP020000186">
    <property type="protein sequence ID" value="KAL3290069.1"/>
    <property type="molecule type" value="Genomic_DNA"/>
</dbReference>
<dbReference type="Pfam" id="PF00211">
    <property type="entry name" value="Guanylate_cyc"/>
    <property type="match status" value="1"/>
</dbReference>
<dbReference type="InterPro" id="IPR001054">
    <property type="entry name" value="A/G_cyclase"/>
</dbReference>
<dbReference type="SUPFAM" id="SSF55073">
    <property type="entry name" value="Nucleotide cyclase"/>
    <property type="match status" value="1"/>
</dbReference>